<reference evidence="11 12" key="1">
    <citation type="submission" date="2016-10" db="EMBL/GenBank/DDBJ databases">
        <authorList>
            <person name="de Groot N.N."/>
        </authorList>
    </citation>
    <scope>NUCLEOTIDE SEQUENCE [LARGE SCALE GENOMIC DNA]</scope>
    <source>
        <strain evidence="11 12">CGMCC 4.2023</strain>
    </source>
</reference>
<evidence type="ECO:0000313" key="11">
    <source>
        <dbReference type="EMBL" id="SEG61429.1"/>
    </source>
</evidence>
<dbReference type="RefSeq" id="WP_103886759.1">
    <property type="nucleotide sequence ID" value="NZ_FNVU01000007.1"/>
</dbReference>
<feature type="transmembrane region" description="Helical" evidence="9">
    <location>
        <begin position="198"/>
        <end position="219"/>
    </location>
</feature>
<dbReference type="InterPro" id="IPR020846">
    <property type="entry name" value="MFS_dom"/>
</dbReference>
<feature type="domain" description="Major facilitator superfamily (MFS) profile" evidence="10">
    <location>
        <begin position="45"/>
        <end position="492"/>
    </location>
</feature>
<keyword evidence="3" id="KW-1003">Cell membrane</keyword>
<dbReference type="CDD" id="cd17321">
    <property type="entry name" value="MFS_MMR_MDR_like"/>
    <property type="match status" value="1"/>
</dbReference>
<feature type="transmembrane region" description="Helical" evidence="9">
    <location>
        <begin position="393"/>
        <end position="416"/>
    </location>
</feature>
<keyword evidence="5 9" id="KW-1133">Transmembrane helix</keyword>
<gene>
    <name evidence="11" type="ORF">SAMN05216223_1072</name>
</gene>
<keyword evidence="7" id="KW-0046">Antibiotic resistance</keyword>
<feature type="transmembrane region" description="Helical" evidence="9">
    <location>
        <begin position="231"/>
        <end position="251"/>
    </location>
</feature>
<dbReference type="Gene3D" id="1.20.1720.10">
    <property type="entry name" value="Multidrug resistance protein D"/>
    <property type="match status" value="2"/>
</dbReference>
<dbReference type="InterPro" id="IPR004638">
    <property type="entry name" value="EmrB-like"/>
</dbReference>
<dbReference type="EMBL" id="FNVU01000007">
    <property type="protein sequence ID" value="SEG61429.1"/>
    <property type="molecule type" value="Genomic_DNA"/>
</dbReference>
<evidence type="ECO:0000256" key="1">
    <source>
        <dbReference type="ARBA" id="ARBA00004651"/>
    </source>
</evidence>
<feature type="transmembrane region" description="Helical" evidence="9">
    <location>
        <begin position="300"/>
        <end position="321"/>
    </location>
</feature>
<dbReference type="GO" id="GO:0022857">
    <property type="term" value="F:transmembrane transporter activity"/>
    <property type="evidence" value="ECO:0007669"/>
    <property type="project" value="InterPro"/>
</dbReference>
<dbReference type="SUPFAM" id="SSF103473">
    <property type="entry name" value="MFS general substrate transporter"/>
    <property type="match status" value="1"/>
</dbReference>
<feature type="transmembrane region" description="Helical" evidence="9">
    <location>
        <begin position="466"/>
        <end position="487"/>
    </location>
</feature>
<comment type="subcellular location">
    <subcellularLocation>
        <location evidence="1">Cell membrane</location>
        <topology evidence="1">Multi-pass membrane protein</topology>
    </subcellularLocation>
</comment>
<feature type="transmembrane region" description="Helical" evidence="9">
    <location>
        <begin position="333"/>
        <end position="353"/>
    </location>
</feature>
<dbReference type="OrthoDB" id="4080117at2"/>
<feature type="compositionally biased region" description="Low complexity" evidence="8">
    <location>
        <begin position="11"/>
        <end position="31"/>
    </location>
</feature>
<dbReference type="GO" id="GO:0005886">
    <property type="term" value="C:plasma membrane"/>
    <property type="evidence" value="ECO:0007669"/>
    <property type="project" value="UniProtKB-SubCell"/>
</dbReference>
<dbReference type="NCBIfam" id="TIGR00711">
    <property type="entry name" value="efflux_EmrB"/>
    <property type="match status" value="1"/>
</dbReference>
<dbReference type="Pfam" id="PF07690">
    <property type="entry name" value="MFS_1"/>
    <property type="match status" value="1"/>
</dbReference>
<evidence type="ECO:0000256" key="8">
    <source>
        <dbReference type="SAM" id="MobiDB-lite"/>
    </source>
</evidence>
<dbReference type="Proteomes" id="UP000236754">
    <property type="component" value="Unassembled WGS sequence"/>
</dbReference>
<dbReference type="InterPro" id="IPR036259">
    <property type="entry name" value="MFS_trans_sf"/>
</dbReference>
<feature type="transmembrane region" description="Helical" evidence="9">
    <location>
        <begin position="173"/>
        <end position="192"/>
    </location>
</feature>
<feature type="transmembrane region" description="Helical" evidence="9">
    <location>
        <begin position="43"/>
        <end position="67"/>
    </location>
</feature>
<keyword evidence="2" id="KW-0813">Transport</keyword>
<keyword evidence="6 9" id="KW-0472">Membrane</keyword>
<feature type="transmembrane region" description="Helical" evidence="9">
    <location>
        <begin position="111"/>
        <end position="129"/>
    </location>
</feature>
<evidence type="ECO:0000256" key="6">
    <source>
        <dbReference type="ARBA" id="ARBA00023136"/>
    </source>
</evidence>
<dbReference type="AlphaFoldDB" id="A0A1H6BL41"/>
<feature type="transmembrane region" description="Helical" evidence="9">
    <location>
        <begin position="437"/>
        <end position="454"/>
    </location>
</feature>
<dbReference type="PANTHER" id="PTHR42718">
    <property type="entry name" value="MAJOR FACILITATOR SUPERFAMILY MULTIDRUG TRANSPORTER MFSC"/>
    <property type="match status" value="1"/>
</dbReference>
<protein>
    <submittedName>
        <fullName evidence="11">Drug resistance transporter, EmrB/QacA subfamily</fullName>
    </submittedName>
</protein>
<accession>A0A1H6BL41</accession>
<evidence type="ECO:0000256" key="2">
    <source>
        <dbReference type="ARBA" id="ARBA00022448"/>
    </source>
</evidence>
<dbReference type="PROSITE" id="PS50850">
    <property type="entry name" value="MFS"/>
    <property type="match status" value="1"/>
</dbReference>
<feature type="transmembrane region" description="Helical" evidence="9">
    <location>
        <begin position="360"/>
        <end position="381"/>
    </location>
</feature>
<organism evidence="11 12">
    <name type="scientific">Actinacidiphila yanglinensis</name>
    <dbReference type="NCBI Taxonomy" id="310779"/>
    <lineage>
        <taxon>Bacteria</taxon>
        <taxon>Bacillati</taxon>
        <taxon>Actinomycetota</taxon>
        <taxon>Actinomycetes</taxon>
        <taxon>Kitasatosporales</taxon>
        <taxon>Streptomycetaceae</taxon>
        <taxon>Actinacidiphila</taxon>
    </lineage>
</organism>
<evidence type="ECO:0000256" key="5">
    <source>
        <dbReference type="ARBA" id="ARBA00022989"/>
    </source>
</evidence>
<evidence type="ECO:0000256" key="3">
    <source>
        <dbReference type="ARBA" id="ARBA00022475"/>
    </source>
</evidence>
<evidence type="ECO:0000313" key="12">
    <source>
        <dbReference type="Proteomes" id="UP000236754"/>
    </source>
</evidence>
<dbReference type="PANTHER" id="PTHR42718:SF46">
    <property type="entry name" value="BLR6921 PROTEIN"/>
    <property type="match status" value="1"/>
</dbReference>
<evidence type="ECO:0000259" key="10">
    <source>
        <dbReference type="PROSITE" id="PS50850"/>
    </source>
</evidence>
<feature type="transmembrane region" description="Helical" evidence="9">
    <location>
        <begin position="141"/>
        <end position="161"/>
    </location>
</feature>
<dbReference type="InterPro" id="IPR011701">
    <property type="entry name" value="MFS"/>
</dbReference>
<keyword evidence="4 9" id="KW-0812">Transmembrane</keyword>
<sequence>MSTSTTRDSDGPTGTAAGPAAGTTGATTGATRLPSSPASRHSYLVLGAIVGTQLMILLDATVVNVALPGIGTHLGFSATGMSWVLNVYTLAFGGLLLLGSRIGDLIGRRTAMVWGVAAFTLASVAGGVANDATTLLVARGFQGAAAALAAPSTLALIATSFSEGSERNRALSVFSAVSGAGSAIGLTAGGVLTDLGSWRWVFFINVPVGIAIMLLAPRFIKETERHRGGRFDVAGALTGTLGMATLVYGFIRVGESDWSDGRALTSFAIAVALLGAFLVNETRVERPLVVLRLFADRNRAIAYSVMLLVPAGMFGVFYFSTQYLQTYLHFSPLKTGFAFLPLAGLLFLAARLAPRMIGTFGAKTVVSIGLPINLAGTIWITQLGPTDGYAAGILGPLMLVGFGVGWTMMPLNTFILSGVQPKDAGSASGLLQTMQQVGGSLGLSILVTVFGTVSRHAHSDAFINGATAAFTLAAIFVSAALVMVLLLKAPPKPALR</sequence>
<keyword evidence="12" id="KW-1185">Reference proteome</keyword>
<name>A0A1H6BL41_9ACTN</name>
<proteinExistence type="predicted"/>
<feature type="transmembrane region" description="Helical" evidence="9">
    <location>
        <begin position="73"/>
        <end position="99"/>
    </location>
</feature>
<evidence type="ECO:0000256" key="4">
    <source>
        <dbReference type="ARBA" id="ARBA00022692"/>
    </source>
</evidence>
<feature type="region of interest" description="Disordered" evidence="8">
    <location>
        <begin position="1"/>
        <end position="37"/>
    </location>
</feature>
<feature type="transmembrane region" description="Helical" evidence="9">
    <location>
        <begin position="263"/>
        <end position="279"/>
    </location>
</feature>
<evidence type="ECO:0000256" key="7">
    <source>
        <dbReference type="ARBA" id="ARBA00023251"/>
    </source>
</evidence>
<dbReference type="GO" id="GO:0046677">
    <property type="term" value="P:response to antibiotic"/>
    <property type="evidence" value="ECO:0007669"/>
    <property type="project" value="UniProtKB-KW"/>
</dbReference>
<evidence type="ECO:0000256" key="9">
    <source>
        <dbReference type="SAM" id="Phobius"/>
    </source>
</evidence>